<comment type="similarity">
    <text evidence="3">Belongs to the nurim family.</text>
</comment>
<dbReference type="GO" id="GO:0008168">
    <property type="term" value="F:methyltransferase activity"/>
    <property type="evidence" value="ECO:0007669"/>
    <property type="project" value="UniProtKB-KW"/>
</dbReference>
<comment type="subcellular location">
    <subcellularLocation>
        <location evidence="2">Membrane</location>
        <topology evidence="2">Multi-pass membrane protein</topology>
    </subcellularLocation>
</comment>
<dbReference type="PANTHER" id="PTHR31040:SF1">
    <property type="entry name" value="NURIM"/>
    <property type="match status" value="1"/>
</dbReference>
<name>A0A1H4QB91_9BRAD</name>
<evidence type="ECO:0000256" key="12">
    <source>
        <dbReference type="SAM" id="Phobius"/>
    </source>
</evidence>
<evidence type="ECO:0000256" key="8">
    <source>
        <dbReference type="ARBA" id="ARBA00022692"/>
    </source>
</evidence>
<dbReference type="NCBIfam" id="NF045656">
    <property type="entry name" value="MeththiolMtaseMddA"/>
    <property type="match status" value="1"/>
</dbReference>
<evidence type="ECO:0000256" key="2">
    <source>
        <dbReference type="ARBA" id="ARBA00004141"/>
    </source>
</evidence>
<dbReference type="InterPro" id="IPR010721">
    <property type="entry name" value="UstE-like"/>
</dbReference>
<feature type="transmembrane region" description="Helical" evidence="12">
    <location>
        <begin position="21"/>
        <end position="46"/>
    </location>
</feature>
<dbReference type="OrthoDB" id="9789029at2"/>
<feature type="transmembrane region" description="Helical" evidence="12">
    <location>
        <begin position="213"/>
        <end position="232"/>
    </location>
</feature>
<evidence type="ECO:0000256" key="4">
    <source>
        <dbReference type="ARBA" id="ARBA00012149"/>
    </source>
</evidence>
<keyword evidence="9 12" id="KW-1133">Transmembrane helix</keyword>
<feature type="transmembrane region" description="Helical" evidence="12">
    <location>
        <begin position="66"/>
        <end position="86"/>
    </location>
</feature>
<dbReference type="EC" id="2.1.1.334" evidence="4"/>
<evidence type="ECO:0000256" key="10">
    <source>
        <dbReference type="ARBA" id="ARBA00023136"/>
    </source>
</evidence>
<feature type="transmembrane region" description="Helical" evidence="12">
    <location>
        <begin position="107"/>
        <end position="126"/>
    </location>
</feature>
<dbReference type="InterPro" id="IPR054700">
    <property type="entry name" value="MddA"/>
</dbReference>
<accession>A0A1H4QB91</accession>
<keyword evidence="7" id="KW-0949">S-adenosyl-L-methionine</keyword>
<gene>
    <name evidence="13" type="ORF">SAMN05444171_0800</name>
</gene>
<keyword evidence="10 12" id="KW-0472">Membrane</keyword>
<evidence type="ECO:0000313" key="13">
    <source>
        <dbReference type="EMBL" id="SEC16762.1"/>
    </source>
</evidence>
<dbReference type="Pfam" id="PF06966">
    <property type="entry name" value="DUF1295"/>
    <property type="match status" value="1"/>
</dbReference>
<keyword evidence="6 13" id="KW-0808">Transferase</keyword>
<proteinExistence type="inferred from homology"/>
<comment type="catalytic activity">
    <reaction evidence="11">
        <text>methanethiol + S-adenosyl-L-methionine = dimethyl sulfide + S-adenosyl-L-homocysteine + H(+)</text>
        <dbReference type="Rhea" id="RHEA:50428"/>
        <dbReference type="ChEBI" id="CHEBI:15378"/>
        <dbReference type="ChEBI" id="CHEBI:16007"/>
        <dbReference type="ChEBI" id="CHEBI:17437"/>
        <dbReference type="ChEBI" id="CHEBI:57856"/>
        <dbReference type="ChEBI" id="CHEBI:59789"/>
        <dbReference type="EC" id="2.1.1.334"/>
    </reaction>
</comment>
<dbReference type="Gene3D" id="1.20.120.1630">
    <property type="match status" value="1"/>
</dbReference>
<reference evidence="13 14" key="1">
    <citation type="submission" date="2016-10" db="EMBL/GenBank/DDBJ databases">
        <authorList>
            <person name="de Groot N.N."/>
        </authorList>
    </citation>
    <scope>NUCLEOTIDE SEQUENCE [LARGE SCALE GENOMIC DNA]</scope>
    <source>
        <strain evidence="13 14">GAS522</strain>
    </source>
</reference>
<dbReference type="InterPro" id="IPR033580">
    <property type="entry name" value="Nurim-like"/>
</dbReference>
<evidence type="ECO:0000256" key="6">
    <source>
        <dbReference type="ARBA" id="ARBA00022679"/>
    </source>
</evidence>
<protein>
    <recommendedName>
        <fullName evidence="4">methanethiol S-methyltransferase</fullName>
        <ecNumber evidence="4">2.1.1.334</ecNumber>
    </recommendedName>
</protein>
<dbReference type="GO" id="GO:0032259">
    <property type="term" value="P:methylation"/>
    <property type="evidence" value="ECO:0007669"/>
    <property type="project" value="UniProtKB-KW"/>
</dbReference>
<evidence type="ECO:0000256" key="7">
    <source>
        <dbReference type="ARBA" id="ARBA00022691"/>
    </source>
</evidence>
<dbReference type="RefSeq" id="WP_074815844.1">
    <property type="nucleotide sequence ID" value="NZ_FNTI01000001.1"/>
</dbReference>
<sequence>MTITVEHRQPGIGWRLVPGSLARLLGIGYGAAVYAIFVVTLLYAIGFVSGVIVPKSIDTGAIWPPPVALCIDLQLLGLFMAQHSGMARRGFKRVLTGHVPPLIERSTYVLCASLVLILLFAGWQPLPATVWQAADPRAIAALRSLSALGWLIVLGTFLTGHFKLLERKLKVLNFAGRVTSPVAFKTPGLYRFVRHPLYFGFILAFWATPAMKAGHLLFAAVMTAYICAGIWLEERDLLAFFGDRYRQYRKRVAMLLPGLF</sequence>
<comment type="function">
    <text evidence="1">Catalyzes the methylation of methanethiol (MeSH) to yield dimethylsulphide (DMS).</text>
</comment>
<evidence type="ECO:0000256" key="1">
    <source>
        <dbReference type="ARBA" id="ARBA00002096"/>
    </source>
</evidence>
<dbReference type="Proteomes" id="UP000183208">
    <property type="component" value="Unassembled WGS sequence"/>
</dbReference>
<organism evidence="13 14">
    <name type="scientific">Bradyrhizobium lablabi</name>
    <dbReference type="NCBI Taxonomy" id="722472"/>
    <lineage>
        <taxon>Bacteria</taxon>
        <taxon>Pseudomonadati</taxon>
        <taxon>Pseudomonadota</taxon>
        <taxon>Alphaproteobacteria</taxon>
        <taxon>Hyphomicrobiales</taxon>
        <taxon>Nitrobacteraceae</taxon>
        <taxon>Bradyrhizobium</taxon>
    </lineage>
</organism>
<dbReference type="GO" id="GO:0016020">
    <property type="term" value="C:membrane"/>
    <property type="evidence" value="ECO:0007669"/>
    <property type="project" value="UniProtKB-SubCell"/>
</dbReference>
<keyword evidence="8 12" id="KW-0812">Transmembrane</keyword>
<evidence type="ECO:0000313" key="14">
    <source>
        <dbReference type="Proteomes" id="UP000183208"/>
    </source>
</evidence>
<evidence type="ECO:0000256" key="9">
    <source>
        <dbReference type="ARBA" id="ARBA00022989"/>
    </source>
</evidence>
<evidence type="ECO:0000256" key="5">
    <source>
        <dbReference type="ARBA" id="ARBA00022603"/>
    </source>
</evidence>
<feature type="transmembrane region" description="Helical" evidence="12">
    <location>
        <begin position="138"/>
        <end position="160"/>
    </location>
</feature>
<dbReference type="AlphaFoldDB" id="A0A1H4QB91"/>
<evidence type="ECO:0000256" key="3">
    <source>
        <dbReference type="ARBA" id="ARBA00010631"/>
    </source>
</evidence>
<dbReference type="PANTHER" id="PTHR31040">
    <property type="entry name" value="NURIM"/>
    <property type="match status" value="1"/>
</dbReference>
<keyword evidence="5 13" id="KW-0489">Methyltransferase</keyword>
<evidence type="ECO:0000256" key="11">
    <source>
        <dbReference type="ARBA" id="ARBA00048134"/>
    </source>
</evidence>
<dbReference type="EMBL" id="FNTI01000001">
    <property type="protein sequence ID" value="SEC16762.1"/>
    <property type="molecule type" value="Genomic_DNA"/>
</dbReference>